<dbReference type="Proteomes" id="UP001642409">
    <property type="component" value="Unassembled WGS sequence"/>
</dbReference>
<sequence length="1090" mass="120104">MKQSQIVSVISNDNNFAVFGFNKDIQQIQQSTVNITISYKTYISALICFQCDIKISSSILVFIASGQSLSGLMSVSGLLINLVDTTLQYRFSSQYSAGLVINTSKQLNFDINNMQILGYNVVPNALLIYYSNISLTINTTNVQVCSNSISNQIQLSSTLVFQCENICENEDVFVYGICANSLVNGQMQNYSLQCVDPFVFNGSQCVCKEQYLQNGTKCIEVIFQLNKLLNQSQQNFQLMIINTESIIKVQQDFDMLKNSVESNLAESQNAVIQIIQKHEQYITGNTSALNVSIRTLDQYIFNNTSVLDQRIQNNATFLYNALKSNISDLVQQINQSHTQLNTIILSVNSSVNNQITDINQSVYLLNQQLVSNISLTNNSINNNFNATEQHIFGNVSILDDRLNSNTSILDQRIFSNATAIYAALVANISLKDKQIQELSDQLVFLQGLIMNTKEYVLQFKNQQVLYTFKLFDITKITNSIASSNFSSGYAFSSQTIQNSFLDILSISSSFTLFQTQISFYNIKIQLEDIQFSSSSSLISQNTQLTINQMSIVSNQGTQISISPGSILSLLQRTAISSNITNMFSNIQMKSNSYGALNLINIVSGYLSITGYYIQGIYICKNTMALSFNQANNSIISLSYIYIVPQLFSAGNLSSYLASVVNNSTIHVNHVSISVGDTINVNILSLMSTSQTNYFVFGGLVTQLNNSILVMTDINSNQYEQINTQFTNFSGQFVGFSNFSMISVCQSNLFEYLYSQIDSQFNKFGLVGYSCGNLYIDTLSVIYTLYNSTNYNYAGIFGYINGTSSDFANLDLQITIILQQISQYVGALAGALLSSIQKCQNINIQYSNISSSHSAGLVASICSNIYINMIKIYESSINCSHNVYSSSTWAVVGGIIGQVLDYDQIQSNKLNIKIFQCKIQSISIYSYHIGSWALCGGLIGDSLISPISVKQTIISKSDIQAHGPVTYVASASGLISYMYRQNNIDISNIFVNNNNLIASSNKSQFTSCSGVFSQVIVKDHDSTITVSLSNSIISNMSLNVNGPIIISGIVLGNNKILLLTVNQVSTEGVNTINGVTITNCANVVGQSQSGC</sequence>
<keyword evidence="3" id="KW-1185">Reference proteome</keyword>
<protein>
    <submittedName>
        <fullName evidence="1">Growth factor receptor cysteine-rich domain superfamily</fullName>
    </submittedName>
    <submittedName>
        <fullName evidence="2">Growth_factor receptor cysteine-rich domain superfamily</fullName>
    </submittedName>
</protein>
<evidence type="ECO:0000313" key="1">
    <source>
        <dbReference type="EMBL" id="CAI9946235.1"/>
    </source>
</evidence>
<dbReference type="InterPro" id="IPR009030">
    <property type="entry name" value="Growth_fac_rcpt_cys_sf"/>
</dbReference>
<comment type="caution">
    <text evidence="1">The sequence shown here is derived from an EMBL/GenBank/DDBJ whole genome shotgun (WGS) entry which is preliminary data.</text>
</comment>
<evidence type="ECO:0000313" key="3">
    <source>
        <dbReference type="Proteomes" id="UP001642409"/>
    </source>
</evidence>
<evidence type="ECO:0000313" key="2">
    <source>
        <dbReference type="EMBL" id="CAL6070821.1"/>
    </source>
</evidence>
<dbReference type="AlphaFoldDB" id="A0AA86Q4S4"/>
<organism evidence="1">
    <name type="scientific">Hexamita inflata</name>
    <dbReference type="NCBI Taxonomy" id="28002"/>
    <lineage>
        <taxon>Eukaryota</taxon>
        <taxon>Metamonada</taxon>
        <taxon>Diplomonadida</taxon>
        <taxon>Hexamitidae</taxon>
        <taxon>Hexamitinae</taxon>
        <taxon>Hexamita</taxon>
    </lineage>
</organism>
<reference evidence="2 3" key="2">
    <citation type="submission" date="2024-07" db="EMBL/GenBank/DDBJ databases">
        <authorList>
            <person name="Akdeniz Z."/>
        </authorList>
    </citation>
    <scope>NUCLEOTIDE SEQUENCE [LARGE SCALE GENOMIC DNA]</scope>
</reference>
<dbReference type="EMBL" id="CAXDID020000287">
    <property type="protein sequence ID" value="CAL6070821.1"/>
    <property type="molecule type" value="Genomic_DNA"/>
</dbReference>
<dbReference type="EMBL" id="CATOUU010000759">
    <property type="protein sequence ID" value="CAI9946235.1"/>
    <property type="molecule type" value="Genomic_DNA"/>
</dbReference>
<keyword evidence="1" id="KW-0675">Receptor</keyword>
<dbReference type="SUPFAM" id="SSF57184">
    <property type="entry name" value="Growth factor receptor domain"/>
    <property type="match status" value="1"/>
</dbReference>
<accession>A0AA86Q4S4</accession>
<reference evidence="1" key="1">
    <citation type="submission" date="2023-06" db="EMBL/GenBank/DDBJ databases">
        <authorList>
            <person name="Kurt Z."/>
        </authorList>
    </citation>
    <scope>NUCLEOTIDE SEQUENCE</scope>
</reference>
<name>A0AA86Q4S4_9EUKA</name>
<gene>
    <name evidence="1" type="ORF">HINF_LOCUS33880</name>
    <name evidence="2" type="ORF">HINF_LOCUS54838</name>
</gene>
<proteinExistence type="predicted"/>